<accession>A0A414A6C6</accession>
<evidence type="ECO:0000313" key="2">
    <source>
        <dbReference type="EMBL" id="RHC41264.1"/>
    </source>
</evidence>
<evidence type="ECO:0000313" key="4">
    <source>
        <dbReference type="Proteomes" id="UP000286104"/>
    </source>
</evidence>
<comment type="caution">
    <text evidence="2">The sequence shown here is derived from an EMBL/GenBank/DDBJ whole genome shotgun (WGS) entry which is preliminary data.</text>
</comment>
<dbReference type="InterPro" id="IPR018989">
    <property type="entry name" value="DUF2001"/>
</dbReference>
<dbReference type="Gene3D" id="2.30.110.40">
    <property type="entry name" value="Phage tail tube protein"/>
    <property type="match status" value="1"/>
</dbReference>
<evidence type="ECO:0000313" key="3">
    <source>
        <dbReference type="Proteomes" id="UP000283683"/>
    </source>
</evidence>
<gene>
    <name evidence="2" type="ORF">DW848_02145</name>
    <name evidence="1" type="ORF">DWV45_14695</name>
</gene>
<evidence type="ECO:0000313" key="1">
    <source>
        <dbReference type="EMBL" id="RGW85170.1"/>
    </source>
</evidence>
<dbReference type="Proteomes" id="UP000286104">
    <property type="component" value="Unassembled WGS sequence"/>
</dbReference>
<sequence>MKGFRPEQVINGTWGEVWFDGEYLAQVTACKAEVTLKKTAISQCQNLVDGQKVTGLEPKGELKLHKINSFVMNKVNKVVKAGKTPTHTIISNVNDPDAIGAERVAYYGCVIDKMILSDWEAGKTGEESYGFTFQDWEPMQTIN</sequence>
<dbReference type="EMBL" id="QSHU01000002">
    <property type="protein sequence ID" value="RHC41264.1"/>
    <property type="molecule type" value="Genomic_DNA"/>
</dbReference>
<dbReference type="SUPFAM" id="SSF69279">
    <property type="entry name" value="Phage tail proteins"/>
    <property type="match status" value="1"/>
</dbReference>
<dbReference type="InterPro" id="IPR038628">
    <property type="entry name" value="XkdM-like_sf"/>
</dbReference>
<dbReference type="RefSeq" id="WP_118327307.1">
    <property type="nucleotide sequence ID" value="NZ_JBBNFZ010000039.1"/>
</dbReference>
<protein>
    <recommendedName>
        <fullName evidence="5">Phage portal protein</fullName>
    </recommendedName>
</protein>
<organism evidence="2 4">
    <name type="scientific">Agathobacter rectalis</name>
    <dbReference type="NCBI Taxonomy" id="39491"/>
    <lineage>
        <taxon>Bacteria</taxon>
        <taxon>Bacillati</taxon>
        <taxon>Bacillota</taxon>
        <taxon>Clostridia</taxon>
        <taxon>Lachnospirales</taxon>
        <taxon>Lachnospiraceae</taxon>
        <taxon>Agathobacter</taxon>
    </lineage>
</organism>
<dbReference type="Proteomes" id="UP000283683">
    <property type="component" value="Unassembled WGS sequence"/>
</dbReference>
<dbReference type="AlphaFoldDB" id="A0A414A6C6"/>
<proteinExistence type="predicted"/>
<dbReference type="EMBL" id="QSAZ01000019">
    <property type="protein sequence ID" value="RGW85170.1"/>
    <property type="molecule type" value="Genomic_DNA"/>
</dbReference>
<evidence type="ECO:0008006" key="5">
    <source>
        <dbReference type="Google" id="ProtNLM"/>
    </source>
</evidence>
<name>A0A414A6C6_9FIRM</name>
<reference evidence="3 4" key="1">
    <citation type="submission" date="2018-08" db="EMBL/GenBank/DDBJ databases">
        <title>A genome reference for cultivated species of the human gut microbiota.</title>
        <authorList>
            <person name="Zou Y."/>
            <person name="Xue W."/>
            <person name="Luo G."/>
        </authorList>
    </citation>
    <scope>NUCLEOTIDE SEQUENCE [LARGE SCALE GENOMIC DNA]</scope>
    <source>
        <strain evidence="1 3">AF06-19</strain>
        <strain evidence="2 4">AM36-3AA</strain>
    </source>
</reference>
<dbReference type="Pfam" id="PF09393">
    <property type="entry name" value="DUF2001"/>
    <property type="match status" value="1"/>
</dbReference>